<dbReference type="GO" id="GO:0008233">
    <property type="term" value="F:peptidase activity"/>
    <property type="evidence" value="ECO:0007669"/>
    <property type="project" value="UniProtKB-KW"/>
</dbReference>
<dbReference type="PANTHER" id="PTHR13604:SF0">
    <property type="entry name" value="ABASIC SITE PROCESSING PROTEIN HMCES"/>
    <property type="match status" value="1"/>
</dbReference>
<evidence type="ECO:0000256" key="4">
    <source>
        <dbReference type="ARBA" id="ARBA00022801"/>
    </source>
</evidence>
<dbReference type="SUPFAM" id="SSF143081">
    <property type="entry name" value="BB1717-like"/>
    <property type="match status" value="1"/>
</dbReference>
<gene>
    <name evidence="9" type="ORF">SAMN05444373_101445</name>
</gene>
<dbReference type="Proteomes" id="UP000324781">
    <property type="component" value="Unassembled WGS sequence"/>
</dbReference>
<dbReference type="OrthoDB" id="9782620at2"/>
<protein>
    <recommendedName>
        <fullName evidence="8">Abasic site processing protein</fullName>
        <ecNumber evidence="8">3.4.-.-</ecNumber>
    </recommendedName>
</protein>
<dbReference type="EC" id="3.4.-.-" evidence="8"/>
<dbReference type="GO" id="GO:0016829">
    <property type="term" value="F:lyase activity"/>
    <property type="evidence" value="ECO:0007669"/>
    <property type="project" value="UniProtKB-KW"/>
</dbReference>
<evidence type="ECO:0000256" key="2">
    <source>
        <dbReference type="ARBA" id="ARBA00022670"/>
    </source>
</evidence>
<evidence type="ECO:0000256" key="5">
    <source>
        <dbReference type="ARBA" id="ARBA00023124"/>
    </source>
</evidence>
<dbReference type="InterPro" id="IPR003738">
    <property type="entry name" value="SRAP"/>
</dbReference>
<evidence type="ECO:0000313" key="10">
    <source>
        <dbReference type="Proteomes" id="UP000324781"/>
    </source>
</evidence>
<dbReference type="Gene3D" id="3.90.1680.10">
    <property type="entry name" value="SOS response associated peptidase-like"/>
    <property type="match status" value="1"/>
</dbReference>
<name>A0A1M6EYS1_9FIRM</name>
<dbReference type="Pfam" id="PF02586">
    <property type="entry name" value="SRAP"/>
    <property type="match status" value="1"/>
</dbReference>
<dbReference type="GO" id="GO:0006508">
    <property type="term" value="P:proteolysis"/>
    <property type="evidence" value="ECO:0007669"/>
    <property type="project" value="UniProtKB-KW"/>
</dbReference>
<evidence type="ECO:0000256" key="6">
    <source>
        <dbReference type="ARBA" id="ARBA00023125"/>
    </source>
</evidence>
<evidence type="ECO:0000256" key="3">
    <source>
        <dbReference type="ARBA" id="ARBA00022763"/>
    </source>
</evidence>
<dbReference type="InterPro" id="IPR036590">
    <property type="entry name" value="SRAP-like"/>
</dbReference>
<keyword evidence="5" id="KW-0190">Covalent protein-DNA linkage</keyword>
<dbReference type="AlphaFoldDB" id="A0A1M6EYS1"/>
<dbReference type="GO" id="GO:0003697">
    <property type="term" value="F:single-stranded DNA binding"/>
    <property type="evidence" value="ECO:0007669"/>
    <property type="project" value="InterPro"/>
</dbReference>
<keyword evidence="3" id="KW-0227">DNA damage</keyword>
<organism evidence="9 10">
    <name type="scientific">Thermoclostridium caenicola</name>
    <dbReference type="NCBI Taxonomy" id="659425"/>
    <lineage>
        <taxon>Bacteria</taxon>
        <taxon>Bacillati</taxon>
        <taxon>Bacillota</taxon>
        <taxon>Clostridia</taxon>
        <taxon>Eubacteriales</taxon>
        <taxon>Oscillospiraceae</taxon>
        <taxon>Thermoclostridium</taxon>
    </lineage>
</organism>
<keyword evidence="2 8" id="KW-0645">Protease</keyword>
<dbReference type="PANTHER" id="PTHR13604">
    <property type="entry name" value="DC12-RELATED"/>
    <property type="match status" value="1"/>
</dbReference>
<keyword evidence="7" id="KW-0456">Lyase</keyword>
<comment type="similarity">
    <text evidence="1 8">Belongs to the SOS response-associated peptidase family.</text>
</comment>
<evidence type="ECO:0000256" key="1">
    <source>
        <dbReference type="ARBA" id="ARBA00008136"/>
    </source>
</evidence>
<dbReference type="GO" id="GO:0106300">
    <property type="term" value="P:protein-DNA covalent cross-linking repair"/>
    <property type="evidence" value="ECO:0007669"/>
    <property type="project" value="InterPro"/>
</dbReference>
<keyword evidence="4 8" id="KW-0378">Hydrolase</keyword>
<proteinExistence type="inferred from homology"/>
<reference evidence="9 10" key="1">
    <citation type="submission" date="2016-11" db="EMBL/GenBank/DDBJ databases">
        <authorList>
            <person name="Varghese N."/>
            <person name="Submissions S."/>
        </authorList>
    </citation>
    <scope>NUCLEOTIDE SEQUENCE [LARGE SCALE GENOMIC DNA]</scope>
    <source>
        <strain evidence="9 10">DSM 19027</strain>
    </source>
</reference>
<dbReference type="EMBL" id="FQZP01000014">
    <property type="protein sequence ID" value="SHI90607.1"/>
    <property type="molecule type" value="Genomic_DNA"/>
</dbReference>
<keyword evidence="10" id="KW-1185">Reference proteome</keyword>
<accession>A0A1M6EYS1</accession>
<keyword evidence="6" id="KW-0238">DNA-binding</keyword>
<evidence type="ECO:0000256" key="8">
    <source>
        <dbReference type="RuleBase" id="RU364100"/>
    </source>
</evidence>
<sequence>MCGRFYVAEKDLDDFAALVNQVEKHLLKKAGEIFPGDYAPVITPGKNHETGLEEGGRPDQVHALKWGFPSKSGKLIINARSETIAEKPMFRLPFERRRCLIPARGFFEWKDSETGKKRVKFYIAPPDSSLIFLAGIYWFFNDNSGNLIPCFTIITTQANEDILPLHDRMPVVIDRENKDTWLYGDHRSESVRSLMLPARAGLLLPSLAEKVDQS</sequence>
<dbReference type="RefSeq" id="WP_149678382.1">
    <property type="nucleotide sequence ID" value="NZ_DAONMB010000149.1"/>
</dbReference>
<evidence type="ECO:0000256" key="7">
    <source>
        <dbReference type="ARBA" id="ARBA00023239"/>
    </source>
</evidence>
<evidence type="ECO:0000313" key="9">
    <source>
        <dbReference type="EMBL" id="SHI90607.1"/>
    </source>
</evidence>